<name>A0AAV5CBE0_ELECO</name>
<accession>A0AAV5CBE0</accession>
<comment type="caution">
    <text evidence="2">The sequence shown here is derived from an EMBL/GenBank/DDBJ whole genome shotgun (WGS) entry which is preliminary data.</text>
</comment>
<dbReference type="Gene3D" id="1.20.1280.50">
    <property type="match status" value="1"/>
</dbReference>
<evidence type="ECO:0000256" key="1">
    <source>
        <dbReference type="SAM" id="MobiDB-lite"/>
    </source>
</evidence>
<evidence type="ECO:0008006" key="4">
    <source>
        <dbReference type="Google" id="ProtNLM"/>
    </source>
</evidence>
<dbReference type="EMBL" id="BQKI01000005">
    <property type="protein sequence ID" value="GJM95579.1"/>
    <property type="molecule type" value="Genomic_DNA"/>
</dbReference>
<reference evidence="2" key="1">
    <citation type="journal article" date="2018" name="DNA Res.">
        <title>Multiple hybrid de novo genome assembly of finger millet, an orphan allotetraploid crop.</title>
        <authorList>
            <person name="Hatakeyama M."/>
            <person name="Aluri S."/>
            <person name="Balachadran M.T."/>
            <person name="Sivarajan S.R."/>
            <person name="Patrignani A."/>
            <person name="Gruter S."/>
            <person name="Poveda L."/>
            <person name="Shimizu-Inatsugi R."/>
            <person name="Baeten J."/>
            <person name="Francoijs K.J."/>
            <person name="Nataraja K.N."/>
            <person name="Reddy Y.A.N."/>
            <person name="Phadnis S."/>
            <person name="Ravikumar R.L."/>
            <person name="Schlapbach R."/>
            <person name="Sreeman S.M."/>
            <person name="Shimizu K.K."/>
        </authorList>
    </citation>
    <scope>NUCLEOTIDE SEQUENCE</scope>
</reference>
<gene>
    <name evidence="2" type="primary">ga12337</name>
    <name evidence="2" type="ORF">PR202_ga12337</name>
</gene>
<reference evidence="2" key="2">
    <citation type="submission" date="2021-12" db="EMBL/GenBank/DDBJ databases">
        <title>Resequencing data analysis of finger millet.</title>
        <authorList>
            <person name="Hatakeyama M."/>
            <person name="Aluri S."/>
            <person name="Balachadran M.T."/>
            <person name="Sivarajan S.R."/>
            <person name="Poveda L."/>
            <person name="Shimizu-Inatsugi R."/>
            <person name="Schlapbach R."/>
            <person name="Sreeman S.M."/>
            <person name="Shimizu K.K."/>
        </authorList>
    </citation>
    <scope>NUCLEOTIDE SEQUENCE</scope>
</reference>
<dbReference type="PANTHER" id="PTHR33207">
    <property type="entry name" value="F-BOX DOMAIN CONTAINING PROTEIN-RELATED"/>
    <property type="match status" value="1"/>
</dbReference>
<keyword evidence="3" id="KW-1185">Reference proteome</keyword>
<organism evidence="2 3">
    <name type="scientific">Eleusine coracana subsp. coracana</name>
    <dbReference type="NCBI Taxonomy" id="191504"/>
    <lineage>
        <taxon>Eukaryota</taxon>
        <taxon>Viridiplantae</taxon>
        <taxon>Streptophyta</taxon>
        <taxon>Embryophyta</taxon>
        <taxon>Tracheophyta</taxon>
        <taxon>Spermatophyta</taxon>
        <taxon>Magnoliopsida</taxon>
        <taxon>Liliopsida</taxon>
        <taxon>Poales</taxon>
        <taxon>Poaceae</taxon>
        <taxon>PACMAD clade</taxon>
        <taxon>Chloridoideae</taxon>
        <taxon>Cynodonteae</taxon>
        <taxon>Eleusininae</taxon>
        <taxon>Eleusine</taxon>
    </lineage>
</organism>
<sequence length="439" mass="50299">MDLSSEGTDGGYAKKPKAPSPPMAALSDDLLRQILLRLPDMASLANAALSEKRWYAVASDPAVFRRFGALRRPPLLGFILTDRSDQLFPRRCSNLRFVRATRGHPNLASIAAGADVFFEDLPDLDSEEILYRDAEWRLRGCDGGRLLLSRGGDGLLLAVYDPIARTAVFLHPKTVFRYSTHIVHYAIVVDEADDSFMAAVFSSRSGRWVKYKDDAFIKTSASSMDEWDWNDEDQNDMYEFPGGGIIPRCIHEEQEVMHTICHLQSDGMAAGRFAYWFLQSDTKKDRFYNAVERFLLLDTTTMQWSVIAAPCPAGESYCVADMPEHGGLCLFSSKEQSLQLWVRNSVGEWILKKEFPLMNEWMKKLRRDEWMKRVRDLAARAGYVYMEFWSIRKPHSYLLVFHLRTRKLTMFHNNSEDPYRGPAFPFIMRLPPLLGPHDD</sequence>
<evidence type="ECO:0000313" key="2">
    <source>
        <dbReference type="EMBL" id="GJM95579.1"/>
    </source>
</evidence>
<dbReference type="SUPFAM" id="SSF81383">
    <property type="entry name" value="F-box domain"/>
    <property type="match status" value="1"/>
</dbReference>
<evidence type="ECO:0000313" key="3">
    <source>
        <dbReference type="Proteomes" id="UP001054889"/>
    </source>
</evidence>
<dbReference type="InterPro" id="IPR036047">
    <property type="entry name" value="F-box-like_dom_sf"/>
</dbReference>
<dbReference type="AlphaFoldDB" id="A0AAV5CBE0"/>
<dbReference type="Proteomes" id="UP001054889">
    <property type="component" value="Unassembled WGS sequence"/>
</dbReference>
<protein>
    <recommendedName>
        <fullName evidence="4">F-box domain-containing protein</fullName>
    </recommendedName>
</protein>
<feature type="region of interest" description="Disordered" evidence="1">
    <location>
        <begin position="1"/>
        <end position="22"/>
    </location>
</feature>
<proteinExistence type="predicted"/>